<proteinExistence type="predicted"/>
<protein>
    <submittedName>
        <fullName evidence="2">Uncharacterized protein</fullName>
    </submittedName>
</protein>
<evidence type="ECO:0000313" key="3">
    <source>
        <dbReference type="Proteomes" id="UP001499987"/>
    </source>
</evidence>
<evidence type="ECO:0000256" key="1">
    <source>
        <dbReference type="SAM" id="MobiDB-lite"/>
    </source>
</evidence>
<name>A0ABP4DZJ3_9ACTN</name>
<sequence length="102" mass="10996">MTPHSSERDPICSLGAWLFVPDRQNVAGDVETGYLVRNGRRVVLWHCSRILADFLRTLRRLECRFAVPGAAAQPSGAVPAGAPQPPPTDHSAAAQGNELPRA</sequence>
<gene>
    <name evidence="2" type="ORF">GCM10009663_15510</name>
</gene>
<comment type="caution">
    <text evidence="2">The sequence shown here is derived from an EMBL/GenBank/DDBJ whole genome shotgun (WGS) entry which is preliminary data.</text>
</comment>
<feature type="region of interest" description="Disordered" evidence="1">
    <location>
        <begin position="71"/>
        <end position="102"/>
    </location>
</feature>
<evidence type="ECO:0000313" key="2">
    <source>
        <dbReference type="EMBL" id="GAA1075289.1"/>
    </source>
</evidence>
<reference evidence="3" key="1">
    <citation type="journal article" date="2019" name="Int. J. Syst. Evol. Microbiol.">
        <title>The Global Catalogue of Microorganisms (GCM) 10K type strain sequencing project: providing services to taxonomists for standard genome sequencing and annotation.</title>
        <authorList>
            <consortium name="The Broad Institute Genomics Platform"/>
            <consortium name="The Broad Institute Genome Sequencing Center for Infectious Disease"/>
            <person name="Wu L."/>
            <person name="Ma J."/>
        </authorList>
    </citation>
    <scope>NUCLEOTIDE SEQUENCE [LARGE SCALE GENOMIC DNA]</scope>
    <source>
        <strain evidence="3">JCM 13002</strain>
    </source>
</reference>
<dbReference type="EMBL" id="BAAALD010000009">
    <property type="protein sequence ID" value="GAA1075289.1"/>
    <property type="molecule type" value="Genomic_DNA"/>
</dbReference>
<organism evidence="2 3">
    <name type="scientific">Kitasatospora arboriphila</name>
    <dbReference type="NCBI Taxonomy" id="258052"/>
    <lineage>
        <taxon>Bacteria</taxon>
        <taxon>Bacillati</taxon>
        <taxon>Actinomycetota</taxon>
        <taxon>Actinomycetes</taxon>
        <taxon>Kitasatosporales</taxon>
        <taxon>Streptomycetaceae</taxon>
        <taxon>Kitasatospora</taxon>
    </lineage>
</organism>
<feature type="compositionally biased region" description="Low complexity" evidence="1">
    <location>
        <begin position="71"/>
        <end position="81"/>
    </location>
</feature>
<dbReference type="Proteomes" id="UP001499987">
    <property type="component" value="Unassembled WGS sequence"/>
</dbReference>
<accession>A0ABP4DZJ3</accession>
<keyword evidence="3" id="KW-1185">Reference proteome</keyword>